<feature type="transmembrane region" description="Helical" evidence="8">
    <location>
        <begin position="71"/>
        <end position="95"/>
    </location>
</feature>
<dbReference type="Proteomes" id="UP000298642">
    <property type="component" value="Chromosome"/>
</dbReference>
<evidence type="ECO:0000256" key="5">
    <source>
        <dbReference type="ARBA" id="ARBA00022989"/>
    </source>
</evidence>
<dbReference type="InterPro" id="IPR001750">
    <property type="entry name" value="ND/Mrp_TM"/>
</dbReference>
<feature type="transmembrane region" description="Helical" evidence="8">
    <location>
        <begin position="382"/>
        <end position="402"/>
    </location>
</feature>
<proteinExistence type="inferred from homology"/>
<keyword evidence="5 8" id="KW-1133">Transmembrane helix</keyword>
<feature type="transmembrane region" description="Helical" evidence="8">
    <location>
        <begin position="216"/>
        <end position="240"/>
    </location>
</feature>
<dbReference type="AlphaFoldDB" id="A0A4D7AWA3"/>
<comment type="similarity">
    <text evidence="2">Belongs to the CPA3 antiporters (TC 2.A.63) subunit D family.</text>
</comment>
<evidence type="ECO:0000256" key="8">
    <source>
        <dbReference type="SAM" id="Phobius"/>
    </source>
</evidence>
<feature type="transmembrane region" description="Helical" evidence="8">
    <location>
        <begin position="288"/>
        <end position="306"/>
    </location>
</feature>
<dbReference type="PRINTS" id="PR01434">
    <property type="entry name" value="NADHDHGNASE5"/>
</dbReference>
<dbReference type="Pfam" id="PF00361">
    <property type="entry name" value="Proton_antipo_M"/>
    <property type="match status" value="1"/>
</dbReference>
<gene>
    <name evidence="10" type="ORF">EIO64_13595</name>
</gene>
<accession>A0A4D7AWA3</accession>
<evidence type="ECO:0000313" key="11">
    <source>
        <dbReference type="Proteomes" id="UP000298642"/>
    </source>
</evidence>
<organism evidence="10 11">
    <name type="scientific">Dysosmobacter welbionis</name>
    <dbReference type="NCBI Taxonomy" id="2093857"/>
    <lineage>
        <taxon>Bacteria</taxon>
        <taxon>Bacillati</taxon>
        <taxon>Bacillota</taxon>
        <taxon>Clostridia</taxon>
        <taxon>Eubacteriales</taxon>
        <taxon>Oscillospiraceae</taxon>
        <taxon>Dysosmobacter</taxon>
    </lineage>
</organism>
<keyword evidence="4 7" id="KW-0812">Transmembrane</keyword>
<name>A0A4D7AWA3_9FIRM</name>
<dbReference type="GeneID" id="89521642"/>
<feature type="transmembrane region" description="Helical" evidence="8">
    <location>
        <begin position="139"/>
        <end position="157"/>
    </location>
</feature>
<evidence type="ECO:0000256" key="2">
    <source>
        <dbReference type="ARBA" id="ARBA00005346"/>
    </source>
</evidence>
<feature type="transmembrane region" description="Helical" evidence="8">
    <location>
        <begin position="169"/>
        <end position="196"/>
    </location>
</feature>
<sequence length="504" mass="53657">MRPFVENFPFFSIFLAILAAIVTAAIRSGRISYWITIGVCAASALLNGWVLEYTYAEGVSFTYAMGRFLAPYGNAINCGPLQALLAAVFSLVMALALAGGRRDLFQDILPEKQKFYFVMVNMLEASLLALTYTNDMFTGYVFIETSTIAACALVMAKDNGPNLIATIRYLFMSLVGSGLFLIGLTILNSITGYLLMPSLAEAVAELRLSESYTLPLTVAVGLLVAGLGVKSAMFPFHLWLPDAHGGATTASSAILSGLVLKGYIVLLLVMILRVFSMELMVELGVTDVILAFGLLGMILGSLAAMRENHIKRMLAYSSVAQVGYIFMGVGLGSIEGLIASCFHILVHACCKPLLFLCAGRLSAVSGHHKSLKNLRGSAYRDIGAGLGFTVGALSMIGIPLFGGFVSKLYFASAAVPTGMTAMILLTIALSTVLNALYYVPALLAIWVKPPAEDEALVLADVHPGDLAADRAFTAAAAILIVGIFVLGIFYHPITDLIEAGVRLI</sequence>
<feature type="domain" description="NADH:quinone oxidoreductase/Mrp antiporter transmembrane" evidence="9">
    <location>
        <begin position="134"/>
        <end position="427"/>
    </location>
</feature>
<protein>
    <submittedName>
        <fullName evidence="10">Sodium:proton antiporter</fullName>
    </submittedName>
</protein>
<evidence type="ECO:0000313" key="10">
    <source>
        <dbReference type="EMBL" id="QCI60116.1"/>
    </source>
</evidence>
<dbReference type="PANTHER" id="PTHR42703">
    <property type="entry name" value="NADH DEHYDROGENASE"/>
    <property type="match status" value="1"/>
</dbReference>
<dbReference type="GO" id="GO:0005886">
    <property type="term" value="C:plasma membrane"/>
    <property type="evidence" value="ECO:0007669"/>
    <property type="project" value="UniProtKB-SubCell"/>
</dbReference>
<evidence type="ECO:0000259" key="9">
    <source>
        <dbReference type="Pfam" id="PF00361"/>
    </source>
</evidence>
<evidence type="ECO:0000256" key="6">
    <source>
        <dbReference type="ARBA" id="ARBA00023136"/>
    </source>
</evidence>
<keyword evidence="11" id="KW-1185">Reference proteome</keyword>
<evidence type="ECO:0000256" key="1">
    <source>
        <dbReference type="ARBA" id="ARBA00004651"/>
    </source>
</evidence>
<feature type="transmembrane region" description="Helical" evidence="8">
    <location>
        <begin position="435"/>
        <end position="451"/>
    </location>
</feature>
<feature type="transmembrane region" description="Helical" evidence="8">
    <location>
        <begin position="252"/>
        <end position="276"/>
    </location>
</feature>
<feature type="transmembrane region" description="Helical" evidence="8">
    <location>
        <begin position="471"/>
        <end position="490"/>
    </location>
</feature>
<reference evidence="11" key="1">
    <citation type="submission" date="2018-12" db="EMBL/GenBank/DDBJ databases">
        <title>Dusodibacter welbiota gen. nov., sp. nov., isolated from human faeces and emended description of the Oscillibacter genus.</title>
        <authorList>
            <person name="Le Roy T."/>
            <person name="Van der Smissen P."/>
            <person name="Delzenne N."/>
            <person name="Muccioli G."/>
            <person name="Collet J.F."/>
            <person name="Cani P.D."/>
        </authorList>
    </citation>
    <scope>NUCLEOTIDE SEQUENCE [LARGE SCALE GENOMIC DNA]</scope>
    <source>
        <strain evidence="11">J115</strain>
    </source>
</reference>
<evidence type="ECO:0000256" key="3">
    <source>
        <dbReference type="ARBA" id="ARBA00022475"/>
    </source>
</evidence>
<dbReference type="KEGG" id="obj:EIO64_13595"/>
<keyword evidence="6 8" id="KW-0472">Membrane</keyword>
<dbReference type="EMBL" id="CP034413">
    <property type="protein sequence ID" value="QCI60116.1"/>
    <property type="molecule type" value="Genomic_DNA"/>
</dbReference>
<comment type="subcellular location">
    <subcellularLocation>
        <location evidence="1">Cell membrane</location>
        <topology evidence="1">Multi-pass membrane protein</topology>
    </subcellularLocation>
    <subcellularLocation>
        <location evidence="7">Membrane</location>
        <topology evidence="7">Multi-pass membrane protein</topology>
    </subcellularLocation>
</comment>
<evidence type="ECO:0000256" key="4">
    <source>
        <dbReference type="ARBA" id="ARBA00022692"/>
    </source>
</evidence>
<keyword evidence="3" id="KW-1003">Cell membrane</keyword>
<evidence type="ECO:0000256" key="7">
    <source>
        <dbReference type="RuleBase" id="RU000320"/>
    </source>
</evidence>
<dbReference type="RefSeq" id="WP_021749255.1">
    <property type="nucleotide sequence ID" value="NZ_CAUWCU010000001.1"/>
</dbReference>
<feature type="transmembrane region" description="Helical" evidence="8">
    <location>
        <begin position="33"/>
        <end position="51"/>
    </location>
</feature>
<feature type="transmembrane region" description="Helical" evidence="8">
    <location>
        <begin position="6"/>
        <end position="26"/>
    </location>
</feature>
<dbReference type="InterPro" id="IPR050586">
    <property type="entry name" value="CPA3_Na-H_Antiporter_D"/>
</dbReference>
<dbReference type="PANTHER" id="PTHR42703:SF1">
    <property type="entry name" value="NA(+)_H(+) ANTIPORTER SUBUNIT D1"/>
    <property type="match status" value="1"/>
</dbReference>